<dbReference type="PANTHER" id="PTHR42738:SF7">
    <property type="entry name" value="HYDROXYMETHYLGLUTARYL-COA LYASE"/>
    <property type="match status" value="1"/>
</dbReference>
<proteinExistence type="inferred from homology"/>
<dbReference type="Gene3D" id="3.20.20.70">
    <property type="entry name" value="Aldolase class I"/>
    <property type="match status" value="1"/>
</dbReference>
<dbReference type="Pfam" id="PF00682">
    <property type="entry name" value="HMGL-like"/>
    <property type="match status" value="1"/>
</dbReference>
<dbReference type="GO" id="GO:0046951">
    <property type="term" value="P:ketone body biosynthetic process"/>
    <property type="evidence" value="ECO:0007669"/>
    <property type="project" value="TreeGrafter"/>
</dbReference>
<dbReference type="InterPro" id="IPR043594">
    <property type="entry name" value="HMGL"/>
</dbReference>
<dbReference type="InterPro" id="IPR000138">
    <property type="entry name" value="HMG_CoA_lyase_AS"/>
</dbReference>
<dbReference type="EC" id="4.1.3.4" evidence="3"/>
<keyword evidence="5 8" id="KW-0456">Lyase</keyword>
<evidence type="ECO:0000313" key="8">
    <source>
        <dbReference type="EMBL" id="TGG91152.1"/>
    </source>
</evidence>
<reference evidence="8 9" key="1">
    <citation type="submission" date="2019-04" db="EMBL/GenBank/DDBJ databases">
        <title>Natronospirillum operosus gen. nov., sp. nov., a haloalkaliphilic satellite isolated from decaying biomass of laboratory culture of cyanobacterium Geitlerinema sp. and proposal of Natronospirillaceae fam. nov. and Saccharospirillaceae fam. nov.</title>
        <authorList>
            <person name="Kevbrin V."/>
            <person name="Boltyanskaya Y."/>
            <person name="Koziaeva V."/>
            <person name="Grouzdev D.S."/>
            <person name="Park M."/>
            <person name="Cho J."/>
        </authorList>
    </citation>
    <scope>NUCLEOTIDE SEQUENCE [LARGE SCALE GENOMIC DNA]</scope>
    <source>
        <strain evidence="8 9">G-116</strain>
    </source>
</reference>
<dbReference type="InterPro" id="IPR013785">
    <property type="entry name" value="Aldolase_TIM"/>
</dbReference>
<keyword evidence="9" id="KW-1185">Reference proteome</keyword>
<dbReference type="RefSeq" id="WP_135484574.1">
    <property type="nucleotide sequence ID" value="NZ_SRMF01000010.1"/>
</dbReference>
<dbReference type="SUPFAM" id="SSF51569">
    <property type="entry name" value="Aldolase"/>
    <property type="match status" value="1"/>
</dbReference>
<gene>
    <name evidence="8" type="ORF">E4656_17335</name>
</gene>
<comment type="pathway">
    <text evidence="1">Metabolic intermediate metabolism; (S)-3-hydroxy-3-methylglutaryl-CoA degradation; acetoacetate from (S)-3-hydroxy-3-methylglutaryl-CoA: step 1/1.</text>
</comment>
<dbReference type="AlphaFoldDB" id="A0A4Z0W9Q1"/>
<feature type="domain" description="Pyruvate carboxyltransferase" evidence="7">
    <location>
        <begin position="7"/>
        <end position="274"/>
    </location>
</feature>
<evidence type="ECO:0000256" key="4">
    <source>
        <dbReference type="ARBA" id="ARBA00022723"/>
    </source>
</evidence>
<protein>
    <recommendedName>
        <fullName evidence="3">hydroxymethylglutaryl-CoA lyase</fullName>
        <ecNumber evidence="3">4.1.3.4</ecNumber>
    </recommendedName>
</protein>
<dbReference type="PROSITE" id="PS50991">
    <property type="entry name" value="PYR_CT"/>
    <property type="match status" value="1"/>
</dbReference>
<evidence type="ECO:0000256" key="2">
    <source>
        <dbReference type="ARBA" id="ARBA00009405"/>
    </source>
</evidence>
<dbReference type="CDD" id="cd07938">
    <property type="entry name" value="DRE_TIM_HMGL"/>
    <property type="match status" value="1"/>
</dbReference>
<dbReference type="FunFam" id="3.20.20.70:FF:000201">
    <property type="entry name" value="Hydroxymethylglutaryl-CoA lyase"/>
    <property type="match status" value="1"/>
</dbReference>
<evidence type="ECO:0000256" key="1">
    <source>
        <dbReference type="ARBA" id="ARBA00005143"/>
    </source>
</evidence>
<evidence type="ECO:0000313" key="9">
    <source>
        <dbReference type="Proteomes" id="UP000297475"/>
    </source>
</evidence>
<sequence>MRLPRQVRLVEMGPRDGLQNETHPLAVVDKVRLIERLADTGLKHIESGSFVSPEWVPQMADSADVLRQINRRPGVIYSALTPNMRGFEDAVAAGADEVAVFAAASETFSRRNINCSIQESLDRFRPVLEAARKQKIRVRGYVSTVVGCPYEGRVPPDAVARVAAALHEMGCYEISLGDTLGVGTPLSVKGMLHAVSEKVPVEALAVHFHDTYGQAIANIYAALEEGVSVIDSSVAGLGGCPYAPGAAGNVATEDVLYLLQGLGIRTDVDLKAMAKVGTAICERLERHNRSKVGLALQAREHHSKS</sequence>
<dbReference type="GO" id="GO:0006552">
    <property type="term" value="P:L-leucine catabolic process"/>
    <property type="evidence" value="ECO:0007669"/>
    <property type="project" value="TreeGrafter"/>
</dbReference>
<evidence type="ECO:0000259" key="7">
    <source>
        <dbReference type="PROSITE" id="PS50991"/>
    </source>
</evidence>
<evidence type="ECO:0000256" key="3">
    <source>
        <dbReference type="ARBA" id="ARBA00012910"/>
    </source>
</evidence>
<dbReference type="Proteomes" id="UP000297475">
    <property type="component" value="Unassembled WGS sequence"/>
</dbReference>
<dbReference type="PANTHER" id="PTHR42738">
    <property type="entry name" value="HYDROXYMETHYLGLUTARYL-COA LYASE"/>
    <property type="match status" value="1"/>
</dbReference>
<comment type="caution">
    <text evidence="8">The sequence shown here is derived from an EMBL/GenBank/DDBJ whole genome shotgun (WGS) entry which is preliminary data.</text>
</comment>
<organism evidence="8 9">
    <name type="scientific">Natronospirillum operosum</name>
    <dbReference type="NCBI Taxonomy" id="2759953"/>
    <lineage>
        <taxon>Bacteria</taxon>
        <taxon>Pseudomonadati</taxon>
        <taxon>Pseudomonadota</taxon>
        <taxon>Gammaproteobacteria</taxon>
        <taxon>Oceanospirillales</taxon>
        <taxon>Natronospirillaceae</taxon>
        <taxon>Natronospirillum</taxon>
    </lineage>
</organism>
<keyword evidence="4" id="KW-0479">Metal-binding</keyword>
<evidence type="ECO:0000256" key="5">
    <source>
        <dbReference type="ARBA" id="ARBA00023239"/>
    </source>
</evidence>
<dbReference type="NCBIfam" id="NF004283">
    <property type="entry name" value="PRK05692.1"/>
    <property type="match status" value="1"/>
</dbReference>
<dbReference type="GO" id="GO:0046872">
    <property type="term" value="F:metal ion binding"/>
    <property type="evidence" value="ECO:0007669"/>
    <property type="project" value="UniProtKB-KW"/>
</dbReference>
<comment type="similarity">
    <text evidence="2">Belongs to the HMG-CoA lyase family.</text>
</comment>
<dbReference type="OrthoDB" id="9784013at2"/>
<dbReference type="EMBL" id="SRMF01000010">
    <property type="protein sequence ID" value="TGG91152.1"/>
    <property type="molecule type" value="Genomic_DNA"/>
</dbReference>
<dbReference type="GO" id="GO:0004419">
    <property type="term" value="F:hydroxymethylglutaryl-CoA lyase activity"/>
    <property type="evidence" value="ECO:0007669"/>
    <property type="project" value="UniProtKB-EC"/>
</dbReference>
<dbReference type="InterPro" id="IPR000891">
    <property type="entry name" value="PYR_CT"/>
</dbReference>
<comment type="catalytic activity">
    <reaction evidence="6">
        <text>(3S)-3-hydroxy-3-methylglutaryl-CoA = acetoacetate + acetyl-CoA</text>
        <dbReference type="Rhea" id="RHEA:24404"/>
        <dbReference type="ChEBI" id="CHEBI:13705"/>
        <dbReference type="ChEBI" id="CHEBI:43074"/>
        <dbReference type="ChEBI" id="CHEBI:57288"/>
        <dbReference type="EC" id="4.1.3.4"/>
    </reaction>
</comment>
<accession>A0A4Z0W9Q1</accession>
<dbReference type="PROSITE" id="PS01062">
    <property type="entry name" value="HMG_COA_LYASE"/>
    <property type="match status" value="1"/>
</dbReference>
<dbReference type="UniPathway" id="UPA00896">
    <property type="reaction ID" value="UER00863"/>
</dbReference>
<evidence type="ECO:0000256" key="6">
    <source>
        <dbReference type="ARBA" id="ARBA00049877"/>
    </source>
</evidence>
<name>A0A4Z0W9Q1_9GAMM</name>